<feature type="compositionally biased region" description="Pro residues" evidence="1">
    <location>
        <begin position="111"/>
        <end position="131"/>
    </location>
</feature>
<proteinExistence type="predicted"/>
<evidence type="ECO:0000313" key="5">
    <source>
        <dbReference type="Proteomes" id="UP000799779"/>
    </source>
</evidence>
<dbReference type="Proteomes" id="UP000799779">
    <property type="component" value="Unassembled WGS sequence"/>
</dbReference>
<feature type="domain" description="F-box" evidence="3">
    <location>
        <begin position="223"/>
        <end position="273"/>
    </location>
</feature>
<evidence type="ECO:0000259" key="3">
    <source>
        <dbReference type="PROSITE" id="PS50181"/>
    </source>
</evidence>
<dbReference type="EMBL" id="ML977562">
    <property type="protein sequence ID" value="KAF2005630.1"/>
    <property type="molecule type" value="Genomic_DNA"/>
</dbReference>
<gene>
    <name evidence="4" type="ORF">P154DRAFT_616075</name>
</gene>
<protein>
    <recommendedName>
        <fullName evidence="3">F-box domain-containing protein</fullName>
    </recommendedName>
</protein>
<dbReference type="InterPro" id="IPR001810">
    <property type="entry name" value="F-box_dom"/>
</dbReference>
<evidence type="ECO:0000256" key="2">
    <source>
        <dbReference type="SAM" id="Phobius"/>
    </source>
</evidence>
<reference evidence="4" key="1">
    <citation type="journal article" date="2020" name="Stud. Mycol.">
        <title>101 Dothideomycetes genomes: a test case for predicting lifestyles and emergence of pathogens.</title>
        <authorList>
            <person name="Haridas S."/>
            <person name="Albert R."/>
            <person name="Binder M."/>
            <person name="Bloem J."/>
            <person name="Labutti K."/>
            <person name="Salamov A."/>
            <person name="Andreopoulos B."/>
            <person name="Baker S."/>
            <person name="Barry K."/>
            <person name="Bills G."/>
            <person name="Bluhm B."/>
            <person name="Cannon C."/>
            <person name="Castanera R."/>
            <person name="Culley D."/>
            <person name="Daum C."/>
            <person name="Ezra D."/>
            <person name="Gonzalez J."/>
            <person name="Henrissat B."/>
            <person name="Kuo A."/>
            <person name="Liang C."/>
            <person name="Lipzen A."/>
            <person name="Lutzoni F."/>
            <person name="Magnuson J."/>
            <person name="Mondo S."/>
            <person name="Nolan M."/>
            <person name="Ohm R."/>
            <person name="Pangilinan J."/>
            <person name="Park H.-J."/>
            <person name="Ramirez L."/>
            <person name="Alfaro M."/>
            <person name="Sun H."/>
            <person name="Tritt A."/>
            <person name="Yoshinaga Y."/>
            <person name="Zwiers L.-H."/>
            <person name="Turgeon B."/>
            <person name="Goodwin S."/>
            <person name="Spatafora J."/>
            <person name="Crous P."/>
            <person name="Grigoriev I."/>
        </authorList>
    </citation>
    <scope>NUCLEOTIDE SEQUENCE</scope>
    <source>
        <strain evidence="4">CBS 123094</strain>
    </source>
</reference>
<evidence type="ECO:0000256" key="1">
    <source>
        <dbReference type="SAM" id="MobiDB-lite"/>
    </source>
</evidence>
<keyword evidence="5" id="KW-1185">Reference proteome</keyword>
<feature type="region of interest" description="Disordered" evidence="1">
    <location>
        <begin position="108"/>
        <end position="213"/>
    </location>
</feature>
<keyword evidence="2" id="KW-1133">Transmembrane helix</keyword>
<dbReference type="PROSITE" id="PS50181">
    <property type="entry name" value="FBOX"/>
    <property type="match status" value="1"/>
</dbReference>
<accession>A0A6A5WUX5</accession>
<feature type="compositionally biased region" description="Basic and acidic residues" evidence="1">
    <location>
        <begin position="692"/>
        <end position="707"/>
    </location>
</feature>
<feature type="transmembrane region" description="Helical" evidence="2">
    <location>
        <begin position="70"/>
        <end position="88"/>
    </location>
</feature>
<name>A0A6A5WUX5_9PLEO</name>
<feature type="compositionally biased region" description="Acidic residues" evidence="1">
    <location>
        <begin position="664"/>
        <end position="686"/>
    </location>
</feature>
<dbReference type="OrthoDB" id="10637004at2759"/>
<organism evidence="4 5">
    <name type="scientific">Amniculicola lignicola CBS 123094</name>
    <dbReference type="NCBI Taxonomy" id="1392246"/>
    <lineage>
        <taxon>Eukaryota</taxon>
        <taxon>Fungi</taxon>
        <taxon>Dikarya</taxon>
        <taxon>Ascomycota</taxon>
        <taxon>Pezizomycotina</taxon>
        <taxon>Dothideomycetes</taxon>
        <taxon>Pleosporomycetidae</taxon>
        <taxon>Pleosporales</taxon>
        <taxon>Amniculicolaceae</taxon>
        <taxon>Amniculicola</taxon>
    </lineage>
</organism>
<keyword evidence="2" id="KW-0472">Membrane</keyword>
<sequence length="762" mass="85521">MHTPEAVHVTRLALGIKTVLLLRPGRIATYWKEPALVIPLGDSHCEPRISNFELYGMRSRLFLVLRVLDPVYWIASAVLMVLMVLLSLPRRCLNRLLRLLRVKRAATIAPTPSPPGTAPTPPPPDACPPPARQSSRMSTRMPPGKKRSISVSSSESCQARQKVAKSGPAPSEVVSPLACTMEPAPNSGRDSDSDGCVSIPEAASPTTGLDDPFEGEAVKVKEEAPIKRIPSEILCQIAEQLDPNDIISLRLTHNKAINLAIQYVFAVRFFSTKSVRTTDAAMSDLLEFLQYDNQVFARHVRVLHVMSDLTFWSGQWIDQAIDELSYDPLITSVDGQSINRYFRGYDGIPEWASGEPNMAMEEPDENIQPQEQSPSRLSGIFKQAHQLRHIVIHAPYNQHALLDTIDKVGSYNALTERQCWAGVRSAQYAIFRSFFRAIEEAELPISKLEVDGFLNHRGSNRHPDLYHHLAPNPQLLNMLDFSNNAFRFLNTLRLQYAVDQSRSRFEESIQKNYPTFLVRLGSIRYLEDFQFSCVTSSYQMAVENQVLRCKIAPMLLQSLRSGLFALKKLELRGFSCDSNATATLTSVFHHHKSTLRRLTLRDVQLWQPHTFGDFIRAVAKMGLEYFGWQSLIINNAWIVGSSIIFREIRTPTYLNFDPPELVEDVSDESEDDEVDYHESEDGESASEGEGGATEKEEVGDGEAKNSRGELVTAENVEGLHEWVHISWPKSPYDSFVEYTDGVQRTMKGAIEAIDCGAIDSSM</sequence>
<dbReference type="AlphaFoldDB" id="A0A6A5WUX5"/>
<keyword evidence="2" id="KW-0812">Transmembrane</keyword>
<feature type="region of interest" description="Disordered" evidence="1">
    <location>
        <begin position="664"/>
        <end position="708"/>
    </location>
</feature>
<evidence type="ECO:0000313" key="4">
    <source>
        <dbReference type="EMBL" id="KAF2005630.1"/>
    </source>
</evidence>